<dbReference type="Pfam" id="PF13464">
    <property type="entry name" value="RodZ_C"/>
    <property type="match status" value="1"/>
</dbReference>
<dbReference type="AlphaFoldDB" id="A0A1I4VZ58"/>
<dbReference type="Gene3D" id="1.10.260.40">
    <property type="entry name" value="lambda repressor-like DNA-binding domains"/>
    <property type="match status" value="1"/>
</dbReference>
<reference evidence="5" key="1">
    <citation type="submission" date="2016-10" db="EMBL/GenBank/DDBJ databases">
        <authorList>
            <person name="Varghese N."/>
            <person name="Submissions S."/>
        </authorList>
    </citation>
    <scope>NUCLEOTIDE SEQUENCE [LARGE SCALE GENOMIC DNA]</scope>
    <source>
        <strain evidence="5">CGMCC 1.6775</strain>
    </source>
</reference>
<keyword evidence="2" id="KW-0812">Transmembrane</keyword>
<feature type="domain" description="Cytoskeleton protein RodZ-like C-terminal" evidence="3">
    <location>
        <begin position="256"/>
        <end position="325"/>
    </location>
</feature>
<dbReference type="PANTHER" id="PTHR34475">
    <property type="match status" value="1"/>
</dbReference>
<feature type="transmembrane region" description="Helical" evidence="2">
    <location>
        <begin position="119"/>
        <end position="137"/>
    </location>
</feature>
<dbReference type="Proteomes" id="UP000199339">
    <property type="component" value="Unassembled WGS sequence"/>
</dbReference>
<dbReference type="InterPro" id="IPR050400">
    <property type="entry name" value="Bact_Cytoskel_RodZ"/>
</dbReference>
<evidence type="ECO:0000256" key="1">
    <source>
        <dbReference type="SAM" id="MobiDB-lite"/>
    </source>
</evidence>
<evidence type="ECO:0000313" key="4">
    <source>
        <dbReference type="EMBL" id="SFN06266.1"/>
    </source>
</evidence>
<feature type="compositionally biased region" description="Acidic residues" evidence="1">
    <location>
        <begin position="178"/>
        <end position="190"/>
    </location>
</feature>
<keyword evidence="5" id="KW-1185">Reference proteome</keyword>
<feature type="compositionally biased region" description="Polar residues" evidence="1">
    <location>
        <begin position="151"/>
        <end position="170"/>
    </location>
</feature>
<dbReference type="InterPro" id="IPR010982">
    <property type="entry name" value="Lambda_DNA-bd_dom_sf"/>
</dbReference>
<proteinExistence type="predicted"/>
<dbReference type="RefSeq" id="WP_092002500.1">
    <property type="nucleotide sequence ID" value="NZ_FOUR01000004.1"/>
</dbReference>
<sequence>MTSDENPQSVVSDPVGVQLKRAREKLGLGVEDIARAQHLRPAIIQAIENSEHTRVDSELFLKGYVRTYASQVGLDPDSIITDLDRELEPLRIEREQQQEANPLVDIERRRRQKRRMAKILVWILAVALAGYLGYRFVLQDDSAPVTEEAPEQTSGVQSEGDQTGGDSPSGSEAPVTEDAVEPEPVEEELSAPETESVSGDTVAEAPPEPMAEEITVEEPAQEPAVEQPVPVVEEPEPLVENPEEPVVVADTASLEMTFTADCWVQVSDADGNRLVASLQRQGDRINVSGDAPLRVVIGAVDAVGSVRFQGETVDLGDFRVANNRTEFTLSL</sequence>
<dbReference type="PANTHER" id="PTHR34475:SF1">
    <property type="entry name" value="CYTOSKELETON PROTEIN RODZ"/>
    <property type="match status" value="1"/>
</dbReference>
<gene>
    <name evidence="4" type="ORF">SAMN04487961_1997</name>
</gene>
<feature type="region of interest" description="Disordered" evidence="1">
    <location>
        <begin position="145"/>
        <end position="208"/>
    </location>
</feature>
<keyword evidence="2" id="KW-1133">Transmembrane helix</keyword>
<evidence type="ECO:0000259" key="3">
    <source>
        <dbReference type="Pfam" id="PF13464"/>
    </source>
</evidence>
<dbReference type="InterPro" id="IPR025194">
    <property type="entry name" value="RodZ-like_C"/>
</dbReference>
<dbReference type="OrthoDB" id="9790252at2"/>
<evidence type="ECO:0000313" key="5">
    <source>
        <dbReference type="Proteomes" id="UP000199339"/>
    </source>
</evidence>
<dbReference type="Pfam" id="PF13413">
    <property type="entry name" value="HTH_25"/>
    <property type="match status" value="1"/>
</dbReference>
<keyword evidence="2" id="KW-0472">Membrane</keyword>
<accession>A0A1I4VZ58</accession>
<dbReference type="EMBL" id="FOUR01000004">
    <property type="protein sequence ID" value="SFN06266.1"/>
    <property type="molecule type" value="Genomic_DNA"/>
</dbReference>
<name>A0A1I4VZ58_9GAMM</name>
<dbReference type="GO" id="GO:0003677">
    <property type="term" value="F:DNA binding"/>
    <property type="evidence" value="ECO:0007669"/>
    <property type="project" value="InterPro"/>
</dbReference>
<protein>
    <submittedName>
        <fullName evidence="4">Cytoskeleton protein RodZ</fullName>
    </submittedName>
</protein>
<organism evidence="4 5">
    <name type="scientific">Marinobacter pelagius</name>
    <dbReference type="NCBI Taxonomy" id="379482"/>
    <lineage>
        <taxon>Bacteria</taxon>
        <taxon>Pseudomonadati</taxon>
        <taxon>Pseudomonadota</taxon>
        <taxon>Gammaproteobacteria</taxon>
        <taxon>Pseudomonadales</taxon>
        <taxon>Marinobacteraceae</taxon>
        <taxon>Marinobacter</taxon>
    </lineage>
</organism>
<evidence type="ECO:0000256" key="2">
    <source>
        <dbReference type="SAM" id="Phobius"/>
    </source>
</evidence>